<feature type="active site" evidence="5">
    <location>
        <position position="25"/>
    </location>
</feature>
<dbReference type="InterPro" id="IPR017968">
    <property type="entry name" value="Acylphosphatase_CS"/>
</dbReference>
<evidence type="ECO:0000256" key="2">
    <source>
        <dbReference type="ARBA" id="ARBA00012150"/>
    </source>
</evidence>
<keyword evidence="3 5" id="KW-0378">Hydrolase</keyword>
<organism evidence="8">
    <name type="scientific">Octopus bimaculoides</name>
    <name type="common">California two-spotted octopus</name>
    <dbReference type="NCBI Taxonomy" id="37653"/>
    <lineage>
        <taxon>Eukaryota</taxon>
        <taxon>Metazoa</taxon>
        <taxon>Spiralia</taxon>
        <taxon>Lophotrochozoa</taxon>
        <taxon>Mollusca</taxon>
        <taxon>Cephalopoda</taxon>
        <taxon>Coleoidea</taxon>
        <taxon>Octopodiformes</taxon>
        <taxon>Octopoda</taxon>
        <taxon>Incirrata</taxon>
        <taxon>Octopodidae</taxon>
        <taxon>Octopus</taxon>
    </lineage>
</organism>
<protein>
    <recommendedName>
        <fullName evidence="2 5">acylphosphatase</fullName>
        <ecNumber evidence="2 5">3.6.1.7</ecNumber>
    </recommendedName>
</protein>
<sequence length="101" mass="11360">MTEGLANLVSIDFEVFGIVQGVFFRKHTYEKAISLNLAGWVLNTYHGTVKGNIQGSEANVEKMKIWLSEVGSPSSRIDKCTFSNRQNIPCLEHKGFRIIKD</sequence>
<dbReference type="PANTHER" id="PTHR10029:SF3">
    <property type="entry name" value="ACYLPHOSPHATASE-RELATED"/>
    <property type="match status" value="1"/>
</dbReference>
<dbReference type="SUPFAM" id="SSF54975">
    <property type="entry name" value="Acylphosphatase/BLUF domain-like"/>
    <property type="match status" value="1"/>
</dbReference>
<dbReference type="GO" id="GO:0003998">
    <property type="term" value="F:acylphosphatase activity"/>
    <property type="evidence" value="ECO:0007669"/>
    <property type="project" value="UniProtKB-EC"/>
</dbReference>
<comment type="catalytic activity">
    <reaction evidence="4 5">
        <text>an acyl phosphate + H2O = a carboxylate + phosphate + H(+)</text>
        <dbReference type="Rhea" id="RHEA:14965"/>
        <dbReference type="ChEBI" id="CHEBI:15377"/>
        <dbReference type="ChEBI" id="CHEBI:15378"/>
        <dbReference type="ChEBI" id="CHEBI:29067"/>
        <dbReference type="ChEBI" id="CHEBI:43474"/>
        <dbReference type="ChEBI" id="CHEBI:59918"/>
        <dbReference type="EC" id="3.6.1.7"/>
    </reaction>
</comment>
<evidence type="ECO:0000313" key="8">
    <source>
        <dbReference type="EMBL" id="KOF73486.1"/>
    </source>
</evidence>
<dbReference type="PROSITE" id="PS51160">
    <property type="entry name" value="ACYLPHOSPHATASE_3"/>
    <property type="match status" value="1"/>
</dbReference>
<feature type="active site" evidence="5">
    <location>
        <position position="43"/>
    </location>
</feature>
<accession>A0A0L8G8W6</accession>
<evidence type="ECO:0000256" key="1">
    <source>
        <dbReference type="ARBA" id="ARBA00005614"/>
    </source>
</evidence>
<reference evidence="8" key="1">
    <citation type="submission" date="2015-07" db="EMBL/GenBank/DDBJ databases">
        <title>MeaNS - Measles Nucleotide Surveillance Program.</title>
        <authorList>
            <person name="Tran T."/>
            <person name="Druce J."/>
        </authorList>
    </citation>
    <scope>NUCLEOTIDE SEQUENCE</scope>
    <source>
        <strain evidence="8">UCB-OBI-ISO-001</strain>
        <tissue evidence="8">Gonad</tissue>
    </source>
</reference>
<dbReference type="Gene3D" id="3.30.70.100">
    <property type="match status" value="1"/>
</dbReference>
<dbReference type="InterPro" id="IPR001792">
    <property type="entry name" value="Acylphosphatase-like_dom"/>
</dbReference>
<evidence type="ECO:0000256" key="5">
    <source>
        <dbReference type="PROSITE-ProRule" id="PRU00520"/>
    </source>
</evidence>
<dbReference type="AlphaFoldDB" id="A0A0L8G8W6"/>
<dbReference type="PANTHER" id="PTHR10029">
    <property type="entry name" value="ACYLPHOSPHATASE"/>
    <property type="match status" value="1"/>
</dbReference>
<name>A0A0L8G8W6_OCTBM</name>
<dbReference type="EC" id="3.6.1.7" evidence="2 5"/>
<proteinExistence type="inferred from homology"/>
<dbReference type="Pfam" id="PF00708">
    <property type="entry name" value="Acylphosphatase"/>
    <property type="match status" value="1"/>
</dbReference>
<evidence type="ECO:0000259" key="7">
    <source>
        <dbReference type="PROSITE" id="PS51160"/>
    </source>
</evidence>
<dbReference type="InterPro" id="IPR020456">
    <property type="entry name" value="Acylphosphatase"/>
</dbReference>
<evidence type="ECO:0000256" key="6">
    <source>
        <dbReference type="RuleBase" id="RU004168"/>
    </source>
</evidence>
<gene>
    <name evidence="8" type="ORF">OCBIM_22037838mg</name>
</gene>
<dbReference type="PRINTS" id="PR00112">
    <property type="entry name" value="ACYLPHPHTASE"/>
</dbReference>
<evidence type="ECO:0000256" key="4">
    <source>
        <dbReference type="ARBA" id="ARBA00047645"/>
    </source>
</evidence>
<comment type="similarity">
    <text evidence="1 6">Belongs to the acylphosphatase family.</text>
</comment>
<dbReference type="EMBL" id="KQ423139">
    <property type="protein sequence ID" value="KOF73486.1"/>
    <property type="molecule type" value="Genomic_DNA"/>
</dbReference>
<dbReference type="PROSITE" id="PS00150">
    <property type="entry name" value="ACYLPHOSPHATASE_1"/>
    <property type="match status" value="1"/>
</dbReference>
<evidence type="ECO:0000256" key="3">
    <source>
        <dbReference type="ARBA" id="ARBA00022801"/>
    </source>
</evidence>
<dbReference type="FunFam" id="3.30.70.100:FF:000011">
    <property type="entry name" value="Acylphosphatase"/>
    <property type="match status" value="1"/>
</dbReference>
<dbReference type="InterPro" id="IPR036046">
    <property type="entry name" value="Acylphosphatase-like_dom_sf"/>
</dbReference>
<feature type="domain" description="Acylphosphatase-like" evidence="7">
    <location>
        <begin position="10"/>
        <end position="100"/>
    </location>
</feature>
<dbReference type="STRING" id="37653.A0A0L8G8W6"/>